<name>G7YRV9_CLOSI</name>
<sequence>MDDRYFTQKPYDRVNLTMCVTVRSAISLCSYAMGRQIAMRSKSIEKTRVAEYLENLITLTKTAKSPHDHRNLGENVVAAKMESSLNQPSLSHFLAGGLDVLEVVSEGGRKPDSYALLNPVFCTVKPRRRQRHYQLNVTIGPTEVYCMSVSRSKEYNHQDTPKASTPR</sequence>
<proteinExistence type="predicted"/>
<keyword evidence="2" id="KW-1185">Reference proteome</keyword>
<gene>
    <name evidence="1" type="ORF">CLF_108724</name>
</gene>
<reference key="2">
    <citation type="submission" date="2011-10" db="EMBL/GenBank/DDBJ databases">
        <title>The genome and transcriptome sequence of Clonorchis sinensis provide insights into the carcinogenic liver fluke.</title>
        <authorList>
            <person name="Wang X."/>
            <person name="Huang Y."/>
            <person name="Chen W."/>
            <person name="Liu H."/>
            <person name="Guo L."/>
            <person name="Chen Y."/>
            <person name="Luo F."/>
            <person name="Zhou W."/>
            <person name="Sun J."/>
            <person name="Mao Q."/>
            <person name="Liang P."/>
            <person name="Zhou C."/>
            <person name="Tian Y."/>
            <person name="Men J."/>
            <person name="Lv X."/>
            <person name="Huang L."/>
            <person name="Zhou J."/>
            <person name="Hu Y."/>
            <person name="Li R."/>
            <person name="Zhang F."/>
            <person name="Lei H."/>
            <person name="Li X."/>
            <person name="Hu X."/>
            <person name="Liang C."/>
            <person name="Xu J."/>
            <person name="Wu Z."/>
            <person name="Yu X."/>
        </authorList>
    </citation>
    <scope>NUCLEOTIDE SEQUENCE</scope>
    <source>
        <strain>Henan</strain>
    </source>
</reference>
<reference evidence="1" key="1">
    <citation type="journal article" date="2011" name="Genome Biol.">
        <title>The draft genome of the carcinogenic human liver fluke Clonorchis sinensis.</title>
        <authorList>
            <person name="Wang X."/>
            <person name="Chen W."/>
            <person name="Huang Y."/>
            <person name="Sun J."/>
            <person name="Men J."/>
            <person name="Liu H."/>
            <person name="Luo F."/>
            <person name="Guo L."/>
            <person name="Lv X."/>
            <person name="Deng C."/>
            <person name="Zhou C."/>
            <person name="Fan Y."/>
            <person name="Li X."/>
            <person name="Huang L."/>
            <person name="Hu Y."/>
            <person name="Liang C."/>
            <person name="Hu X."/>
            <person name="Xu J."/>
            <person name="Yu X."/>
        </authorList>
    </citation>
    <scope>NUCLEOTIDE SEQUENCE [LARGE SCALE GENOMIC DNA]</scope>
    <source>
        <strain evidence="1">Henan</strain>
    </source>
</reference>
<protein>
    <submittedName>
        <fullName evidence="1">Uncharacterized protein</fullName>
    </submittedName>
</protein>
<dbReference type="AlphaFoldDB" id="G7YRV9"/>
<evidence type="ECO:0000313" key="1">
    <source>
        <dbReference type="EMBL" id="GAA55689.1"/>
    </source>
</evidence>
<dbReference type="EMBL" id="DF144064">
    <property type="protein sequence ID" value="GAA55689.1"/>
    <property type="molecule type" value="Genomic_DNA"/>
</dbReference>
<dbReference type="Proteomes" id="UP000008909">
    <property type="component" value="Unassembled WGS sequence"/>
</dbReference>
<organism evidence="1 2">
    <name type="scientific">Clonorchis sinensis</name>
    <name type="common">Chinese liver fluke</name>
    <dbReference type="NCBI Taxonomy" id="79923"/>
    <lineage>
        <taxon>Eukaryota</taxon>
        <taxon>Metazoa</taxon>
        <taxon>Spiralia</taxon>
        <taxon>Lophotrochozoa</taxon>
        <taxon>Platyhelminthes</taxon>
        <taxon>Trematoda</taxon>
        <taxon>Digenea</taxon>
        <taxon>Opisthorchiida</taxon>
        <taxon>Opisthorchiata</taxon>
        <taxon>Opisthorchiidae</taxon>
        <taxon>Clonorchis</taxon>
    </lineage>
</organism>
<evidence type="ECO:0000313" key="2">
    <source>
        <dbReference type="Proteomes" id="UP000008909"/>
    </source>
</evidence>
<accession>G7YRV9</accession>